<dbReference type="PANTHER" id="PTHR42713">
    <property type="entry name" value="HISTIDINE KINASE-RELATED"/>
    <property type="match status" value="1"/>
</dbReference>
<dbReference type="Pfam" id="PF00072">
    <property type="entry name" value="Response_reg"/>
    <property type="match status" value="1"/>
</dbReference>
<feature type="coiled-coil region" evidence="9">
    <location>
        <begin position="113"/>
        <end position="140"/>
    </location>
</feature>
<dbReference type="Gene3D" id="3.40.50.2300">
    <property type="match status" value="1"/>
</dbReference>
<keyword evidence="3 8" id="KW-0597">Phosphoprotein</keyword>
<dbReference type="SUPFAM" id="SSF46689">
    <property type="entry name" value="Homeodomain-like"/>
    <property type="match status" value="2"/>
</dbReference>
<proteinExistence type="predicted"/>
<feature type="modified residue" description="4-aspartylphosphate" evidence="8">
    <location>
        <position position="55"/>
    </location>
</feature>
<dbReference type="InterPro" id="IPR009057">
    <property type="entry name" value="Homeodomain-like_sf"/>
</dbReference>
<dbReference type="PROSITE" id="PS00041">
    <property type="entry name" value="HTH_ARAC_FAMILY_1"/>
    <property type="match status" value="1"/>
</dbReference>
<evidence type="ECO:0000256" key="5">
    <source>
        <dbReference type="ARBA" id="ARBA00023015"/>
    </source>
</evidence>
<dbReference type="PRINTS" id="PR00032">
    <property type="entry name" value="HTHARAC"/>
</dbReference>
<evidence type="ECO:0000256" key="4">
    <source>
        <dbReference type="ARBA" id="ARBA00023012"/>
    </source>
</evidence>
<dbReference type="PROSITE" id="PS01124">
    <property type="entry name" value="HTH_ARAC_FAMILY_2"/>
    <property type="match status" value="1"/>
</dbReference>
<dbReference type="InterPro" id="IPR051552">
    <property type="entry name" value="HptR"/>
</dbReference>
<evidence type="ECO:0000313" key="12">
    <source>
        <dbReference type="EMBL" id="KIL42313.1"/>
    </source>
</evidence>
<accession>A0ABR5AMQ9</accession>
<evidence type="ECO:0000313" key="13">
    <source>
        <dbReference type="Proteomes" id="UP000031967"/>
    </source>
</evidence>
<keyword evidence="4" id="KW-0902">Two-component regulatory system</keyword>
<evidence type="ECO:0000256" key="6">
    <source>
        <dbReference type="ARBA" id="ARBA00023125"/>
    </source>
</evidence>
<keyword evidence="7" id="KW-0804">Transcription</keyword>
<keyword evidence="13" id="KW-1185">Reference proteome</keyword>
<reference evidence="12 13" key="1">
    <citation type="submission" date="2014-12" db="EMBL/GenBank/DDBJ databases">
        <title>Draft genome sequence of Paenibacillus kamchatkensis strain B-2647.</title>
        <authorList>
            <person name="Karlyshev A.V."/>
            <person name="Kudryashova E.B."/>
        </authorList>
    </citation>
    <scope>NUCLEOTIDE SEQUENCE [LARGE SCALE GENOMIC DNA]</scope>
    <source>
        <strain evidence="12 13">VKM B-2647</strain>
    </source>
</reference>
<dbReference type="SMART" id="SM00342">
    <property type="entry name" value="HTH_ARAC"/>
    <property type="match status" value="1"/>
</dbReference>
<dbReference type="InterPro" id="IPR011006">
    <property type="entry name" value="CheY-like_superfamily"/>
</dbReference>
<dbReference type="InterPro" id="IPR020449">
    <property type="entry name" value="Tscrpt_reg_AraC-type_HTH"/>
</dbReference>
<dbReference type="SUPFAM" id="SSF52172">
    <property type="entry name" value="CheY-like"/>
    <property type="match status" value="1"/>
</dbReference>
<evidence type="ECO:0000256" key="3">
    <source>
        <dbReference type="ARBA" id="ARBA00022553"/>
    </source>
</evidence>
<evidence type="ECO:0000259" key="10">
    <source>
        <dbReference type="PROSITE" id="PS01124"/>
    </source>
</evidence>
<keyword evidence="2" id="KW-0963">Cytoplasm</keyword>
<feature type="domain" description="HTH araC/xylS-type" evidence="10">
    <location>
        <begin position="442"/>
        <end position="540"/>
    </location>
</feature>
<dbReference type="InterPro" id="IPR001789">
    <property type="entry name" value="Sig_transdc_resp-reg_receiver"/>
</dbReference>
<dbReference type="PANTHER" id="PTHR42713:SF3">
    <property type="entry name" value="TRANSCRIPTIONAL REGULATORY PROTEIN HPTR"/>
    <property type="match status" value="1"/>
</dbReference>
<protein>
    <recommendedName>
        <fullName evidence="14">DNA-binding response regulator</fullName>
    </recommendedName>
</protein>
<dbReference type="Proteomes" id="UP000031967">
    <property type="component" value="Unassembled WGS sequence"/>
</dbReference>
<evidence type="ECO:0000256" key="8">
    <source>
        <dbReference type="PROSITE-ProRule" id="PRU00169"/>
    </source>
</evidence>
<dbReference type="Pfam" id="PF12833">
    <property type="entry name" value="HTH_18"/>
    <property type="match status" value="1"/>
</dbReference>
<evidence type="ECO:0000256" key="2">
    <source>
        <dbReference type="ARBA" id="ARBA00022490"/>
    </source>
</evidence>
<sequence length="540" mass="61433">MWTIAVVDDERQVLQGMRRIIPWRELNAKPAGEASDGEEGLKLILEQQPDIVITDIYMPVKNGLDMIEELRREQYDGKIIILSGYADFEYARQAMRLNVDDYLSKPVTVQTLKDVLGKAIGKLEEERKKALQEGERQRKLTLYEPIAKQERLKALVTGAPGFGGASWTYDDGEGDGAGRQYRVAAVEISQSGRLDGMKPADWHLFRFAVANIAAELAAELRLDVQPVELYGRQTVMLLRFPAGMTVDESRRQAVQFARRLIQAADAYLHIRIQVGIGGMKEETKVIADSTEEAFQALHTKLCVPDEAFPIFIYKRKQDAAGNKVAELRPIRHYHEIAQALAGLQQHLAAEAVERLAALLRDWPELTAAELQRVAREVWTICKYTLHETGRGLEEAFPAESVERELAELLLPAQFREWALAKIEAVCAKFSRGDNLRHRQAVDYMVRYVHEHYAEDLRLADLAEQVYISRSYLSNIFRDLAGETFNDYVTKVRMEKARSMLAEGKLMVYEIAEKVGYKNVPYFTTLFKKHTGRSPTEFVKN</sequence>
<keyword evidence="9" id="KW-0175">Coiled coil</keyword>
<organism evidence="12 13">
    <name type="scientific">Gordoniibacillus kamchatkensis</name>
    <dbReference type="NCBI Taxonomy" id="1590651"/>
    <lineage>
        <taxon>Bacteria</taxon>
        <taxon>Bacillati</taxon>
        <taxon>Bacillota</taxon>
        <taxon>Bacilli</taxon>
        <taxon>Bacillales</taxon>
        <taxon>Paenibacillaceae</taxon>
        <taxon>Gordoniibacillus</taxon>
    </lineage>
</organism>
<gene>
    <name evidence="12" type="ORF">SD70_02040</name>
</gene>
<comment type="caution">
    <text evidence="12">The sequence shown here is derived from an EMBL/GenBank/DDBJ whole genome shotgun (WGS) entry which is preliminary data.</text>
</comment>
<evidence type="ECO:0000256" key="9">
    <source>
        <dbReference type="SAM" id="Coils"/>
    </source>
</evidence>
<keyword evidence="5" id="KW-0805">Transcription regulation</keyword>
<dbReference type="PROSITE" id="PS50110">
    <property type="entry name" value="RESPONSE_REGULATORY"/>
    <property type="match status" value="1"/>
</dbReference>
<evidence type="ECO:0000259" key="11">
    <source>
        <dbReference type="PROSITE" id="PS50110"/>
    </source>
</evidence>
<name>A0ABR5AMQ9_9BACL</name>
<evidence type="ECO:0000256" key="7">
    <source>
        <dbReference type="ARBA" id="ARBA00023163"/>
    </source>
</evidence>
<dbReference type="Gene3D" id="1.10.10.60">
    <property type="entry name" value="Homeodomain-like"/>
    <property type="match status" value="2"/>
</dbReference>
<dbReference type="InterPro" id="IPR018060">
    <property type="entry name" value="HTH_AraC"/>
</dbReference>
<dbReference type="CDD" id="cd17536">
    <property type="entry name" value="REC_YesN-like"/>
    <property type="match status" value="1"/>
</dbReference>
<dbReference type="InterPro" id="IPR018062">
    <property type="entry name" value="HTH_AraC-typ_CS"/>
</dbReference>
<evidence type="ECO:0008006" key="14">
    <source>
        <dbReference type="Google" id="ProtNLM"/>
    </source>
</evidence>
<evidence type="ECO:0000256" key="1">
    <source>
        <dbReference type="ARBA" id="ARBA00004496"/>
    </source>
</evidence>
<feature type="domain" description="Response regulatory" evidence="11">
    <location>
        <begin position="3"/>
        <end position="120"/>
    </location>
</feature>
<comment type="subcellular location">
    <subcellularLocation>
        <location evidence="1">Cytoplasm</location>
    </subcellularLocation>
</comment>
<keyword evidence="6" id="KW-0238">DNA-binding</keyword>
<dbReference type="EMBL" id="JXAK01000002">
    <property type="protein sequence ID" value="KIL42313.1"/>
    <property type="molecule type" value="Genomic_DNA"/>
</dbReference>
<dbReference type="SMART" id="SM00448">
    <property type="entry name" value="REC"/>
    <property type="match status" value="1"/>
</dbReference>